<dbReference type="PANTHER" id="PTHR43489">
    <property type="entry name" value="ISOMERASE"/>
    <property type="match status" value="1"/>
</dbReference>
<name>A0A0F4LY04_9LACO</name>
<dbReference type="HOGENOM" id="CLU_082738_0_0_9"/>
<dbReference type="NCBIfam" id="NF009689">
    <property type="entry name" value="PRK13210.1"/>
    <property type="match status" value="1"/>
</dbReference>
<dbReference type="Proteomes" id="UP000033558">
    <property type="component" value="Unassembled WGS sequence"/>
</dbReference>
<evidence type="ECO:0000313" key="5">
    <source>
        <dbReference type="Proteomes" id="UP000033558"/>
    </source>
</evidence>
<proteinExistence type="predicted"/>
<dbReference type="STRING" id="1218492.JG30_01070"/>
<dbReference type="GO" id="GO:0034015">
    <property type="term" value="F:L-ribulose-5-phosphate 3-epimerase activity"/>
    <property type="evidence" value="ECO:0007669"/>
    <property type="project" value="TreeGrafter"/>
</dbReference>
<accession>A0A0F4LY04</accession>
<dbReference type="SUPFAM" id="SSF51658">
    <property type="entry name" value="Xylose isomerase-like"/>
    <property type="match status" value="1"/>
</dbReference>
<gene>
    <name evidence="4" type="ORF">JG30_01070</name>
</gene>
<evidence type="ECO:0000256" key="2">
    <source>
        <dbReference type="NCBIfam" id="TIGR00542"/>
    </source>
</evidence>
<organism evidence="4 5">
    <name type="scientific">Bombilactobacillus mellifer</name>
    <dbReference type="NCBI Taxonomy" id="1218492"/>
    <lineage>
        <taxon>Bacteria</taxon>
        <taxon>Bacillati</taxon>
        <taxon>Bacillota</taxon>
        <taxon>Bacilli</taxon>
        <taxon>Lactobacillales</taxon>
        <taxon>Lactobacillaceae</taxon>
        <taxon>Bombilactobacillus</taxon>
    </lineage>
</organism>
<dbReference type="Gene3D" id="3.20.20.150">
    <property type="entry name" value="Divalent-metal-dependent TIM barrel enzymes"/>
    <property type="match status" value="1"/>
</dbReference>
<comment type="caution">
    <text evidence="4">The sequence shown here is derived from an EMBL/GenBank/DDBJ whole genome shotgun (WGS) entry which is preliminary data.</text>
</comment>
<dbReference type="GO" id="GO:0016861">
    <property type="term" value="F:intramolecular oxidoreductase activity, interconverting aldoses and ketoses"/>
    <property type="evidence" value="ECO:0007669"/>
    <property type="project" value="InterPro"/>
</dbReference>
<dbReference type="EMBL" id="JXJQ01000002">
    <property type="protein sequence ID" value="KJY63199.1"/>
    <property type="molecule type" value="Genomic_DNA"/>
</dbReference>
<dbReference type="Pfam" id="PF01261">
    <property type="entry name" value="AP_endonuc_2"/>
    <property type="match status" value="1"/>
</dbReference>
<dbReference type="PATRIC" id="fig|1218492.5.peg.220"/>
<keyword evidence="5" id="KW-1185">Reference proteome</keyword>
<dbReference type="GO" id="GO:0019852">
    <property type="term" value="P:L-ascorbic acid metabolic process"/>
    <property type="evidence" value="ECO:0007669"/>
    <property type="project" value="TreeGrafter"/>
</dbReference>
<dbReference type="PANTHER" id="PTHR43489:SF1">
    <property type="entry name" value="L-RIBULOSE-5-PHOSPHATE 3-EPIMERASE SGBU-RELATED"/>
    <property type="match status" value="1"/>
</dbReference>
<sequence length="285" mass="32825">MKSPIGLYEKAIPLQVPLTQKLTLCQQLGFDYLQLSIDENPHRLQRLAWDRSQRQQLVNFLFAHKIRIQSLCVSANRQYPLGSPTDSIRRQGRNILQKAIDLAADLGARNILISGYDVFQAPKTILTRENYLESLQICADYAAQQEVMLSIETMDDSFAKNISVIQKLISQIASPWLKIYLDLGNLTAWEENNVGSEIERGIGQITEIHFKDARYVSRDGQGQFRNVPYGQGDVDFDGCMKLLHRLNYQGPWVIERWAQVHEPYQEQIITAKNFLLSYLNRYFSN</sequence>
<dbReference type="InterPro" id="IPR050417">
    <property type="entry name" value="Sugar_Epim/Isomerase"/>
</dbReference>
<evidence type="ECO:0000256" key="1">
    <source>
        <dbReference type="ARBA" id="ARBA00023235"/>
    </source>
</evidence>
<keyword evidence="1" id="KW-0413">Isomerase</keyword>
<feature type="domain" description="Xylose isomerase-like TIM barrel" evidence="3">
    <location>
        <begin position="23"/>
        <end position="266"/>
    </location>
</feature>
<dbReference type="InterPro" id="IPR036237">
    <property type="entry name" value="Xyl_isomerase-like_sf"/>
</dbReference>
<dbReference type="InterPro" id="IPR013022">
    <property type="entry name" value="Xyl_isomerase-like_TIM-brl"/>
</dbReference>
<evidence type="ECO:0000313" key="4">
    <source>
        <dbReference type="EMBL" id="KJY63199.1"/>
    </source>
</evidence>
<dbReference type="InterPro" id="IPR004560">
    <property type="entry name" value="L-Ru-5P_3-Epase"/>
</dbReference>
<dbReference type="NCBIfam" id="TIGR00542">
    <property type="entry name" value="hxl6Piso_put"/>
    <property type="match status" value="1"/>
</dbReference>
<reference evidence="4 5" key="1">
    <citation type="submission" date="2015-01" db="EMBL/GenBank/DDBJ databases">
        <title>Comparative genomics of the lactic acid bacteria isolated from the honey bee gut.</title>
        <authorList>
            <person name="Ellegaard K.M."/>
            <person name="Tamarit D."/>
            <person name="Javelind E."/>
            <person name="Olofsson T."/>
            <person name="Andersson S.G."/>
            <person name="Vasquez A."/>
        </authorList>
    </citation>
    <scope>NUCLEOTIDE SEQUENCE [LARGE SCALE GENOMIC DNA]</scope>
    <source>
        <strain evidence="4 5">Bin4</strain>
    </source>
</reference>
<protein>
    <recommendedName>
        <fullName evidence="2">L-ribulose-5-phosphate 3-epimerase</fullName>
    </recommendedName>
</protein>
<evidence type="ECO:0000259" key="3">
    <source>
        <dbReference type="Pfam" id="PF01261"/>
    </source>
</evidence>
<dbReference type="RefSeq" id="WP_046315251.1">
    <property type="nucleotide sequence ID" value="NZ_JBHSZT010000003.1"/>
</dbReference>
<dbReference type="OrthoDB" id="3185623at2"/>
<dbReference type="AlphaFoldDB" id="A0A0F4LY04"/>